<dbReference type="GO" id="GO:0005525">
    <property type="term" value="F:GTP binding"/>
    <property type="evidence" value="ECO:0007669"/>
    <property type="project" value="UniProtKB-KW"/>
</dbReference>
<reference evidence="7" key="3">
    <citation type="submission" date="2023-05" db="EMBL/GenBank/DDBJ databases">
        <authorList>
            <person name="Smith C.H."/>
        </authorList>
    </citation>
    <scope>NUCLEOTIDE SEQUENCE</scope>
    <source>
        <strain evidence="7">CHS0354</strain>
        <tissue evidence="7">Mantle</tissue>
    </source>
</reference>
<dbReference type="InterPro" id="IPR006169">
    <property type="entry name" value="GTP1_OBG_dom"/>
</dbReference>
<keyword evidence="4" id="KW-0342">GTP-binding</keyword>
<dbReference type="SUPFAM" id="SSF82051">
    <property type="entry name" value="Obg GTP-binding protein N-terminal domain"/>
    <property type="match status" value="1"/>
</dbReference>
<reference evidence="7" key="1">
    <citation type="journal article" date="2021" name="Genome Biol. Evol.">
        <title>A High-Quality Reference Genome for a Parasitic Bivalve with Doubly Uniparental Inheritance (Bivalvia: Unionida).</title>
        <authorList>
            <person name="Smith C.H."/>
        </authorList>
    </citation>
    <scope>NUCLEOTIDE SEQUENCE</scope>
    <source>
        <strain evidence="7">CHS0354</strain>
    </source>
</reference>
<dbReference type="GO" id="GO:0005739">
    <property type="term" value="C:mitochondrion"/>
    <property type="evidence" value="ECO:0007669"/>
    <property type="project" value="TreeGrafter"/>
</dbReference>
<dbReference type="CDD" id="cd01898">
    <property type="entry name" value="Obg"/>
    <property type="match status" value="1"/>
</dbReference>
<evidence type="ECO:0000259" key="6">
    <source>
        <dbReference type="PROSITE" id="PS51883"/>
    </source>
</evidence>
<dbReference type="Gene3D" id="2.70.210.12">
    <property type="entry name" value="GTP1/OBG domain"/>
    <property type="match status" value="1"/>
</dbReference>
<dbReference type="Gene3D" id="3.40.50.300">
    <property type="entry name" value="P-loop containing nucleotide triphosphate hydrolases"/>
    <property type="match status" value="1"/>
</dbReference>
<dbReference type="HAMAP" id="MF_01454">
    <property type="entry name" value="GTPase_Obg"/>
    <property type="match status" value="1"/>
</dbReference>
<dbReference type="NCBIfam" id="TIGR02729">
    <property type="entry name" value="Obg_CgtA"/>
    <property type="match status" value="1"/>
</dbReference>
<dbReference type="InterPro" id="IPR045086">
    <property type="entry name" value="OBG_GTPase"/>
</dbReference>
<sequence length="376" mass="41402">MGAPLSYSQLQWLRSSLKISLRIFHSYTAKPLKPHKPKAAGNQTEKFLDFKRVQISGGNGGDGMMCFSSLYKKEFAGPDGGDGGNGGHVIVSASRSKKSLNHVPSIIKAEDGEKGKSKNCYGKNAEHIYIEVPVGTVIKDEFQQDIASLDSEGNYVVVARGGAGGKGNRFFLSNEVRAPAYAEMGAEGEKKTVYLELKTMAHAGLIGFPNAGKSTLLRAISRARPKVAAYPFTTLNPHVGMVVYDDFEQIAVADIPGLIPDAHKNRGLGIAFLRHIERCTCLLYVIDLSVDDPWIQLDSLKFELEQYKEGLSRRPHAVIGNKIDLPNAEKNLKELEERIDLPVFAVSAKNKLNIEPVLYHIRELYDKYSQKKGAGW</sequence>
<dbReference type="GO" id="GO:0000287">
    <property type="term" value="F:magnesium ion binding"/>
    <property type="evidence" value="ECO:0007669"/>
    <property type="project" value="InterPro"/>
</dbReference>
<dbReference type="PROSITE" id="PS51883">
    <property type="entry name" value="OBG"/>
    <property type="match status" value="1"/>
</dbReference>
<dbReference type="InterPro" id="IPR027417">
    <property type="entry name" value="P-loop_NTPase"/>
</dbReference>
<dbReference type="Pfam" id="PF01018">
    <property type="entry name" value="GTP1_OBG"/>
    <property type="match status" value="1"/>
</dbReference>
<accession>A0AAE0VLE5</accession>
<evidence type="ECO:0000256" key="1">
    <source>
        <dbReference type="ARBA" id="ARBA00007699"/>
    </source>
</evidence>
<dbReference type="SUPFAM" id="SSF52540">
    <property type="entry name" value="P-loop containing nucleoside triphosphate hydrolases"/>
    <property type="match status" value="1"/>
</dbReference>
<dbReference type="NCBIfam" id="NF008956">
    <property type="entry name" value="PRK12299.1"/>
    <property type="match status" value="1"/>
</dbReference>
<feature type="domain" description="Obg" evidence="6">
    <location>
        <begin position="45"/>
        <end position="200"/>
    </location>
</feature>
<evidence type="ECO:0000313" key="7">
    <source>
        <dbReference type="EMBL" id="KAK3581147.1"/>
    </source>
</evidence>
<protein>
    <recommendedName>
        <fullName evidence="9">Mitochondrial ribosome-associated GTPase 2</fullName>
    </recommendedName>
</protein>
<keyword evidence="8" id="KW-1185">Reference proteome</keyword>
<evidence type="ECO:0000256" key="4">
    <source>
        <dbReference type="ARBA" id="ARBA00023134"/>
    </source>
</evidence>
<dbReference type="InterPro" id="IPR006073">
    <property type="entry name" value="GTP-bd"/>
</dbReference>
<proteinExistence type="inferred from homology"/>
<feature type="domain" description="OBG-type G" evidence="5">
    <location>
        <begin position="201"/>
        <end position="366"/>
    </location>
</feature>
<evidence type="ECO:0000256" key="2">
    <source>
        <dbReference type="ARBA" id="ARBA00022517"/>
    </source>
</evidence>
<dbReference type="Proteomes" id="UP001195483">
    <property type="component" value="Unassembled WGS sequence"/>
</dbReference>
<organism evidence="7 8">
    <name type="scientific">Potamilus streckersoni</name>
    <dbReference type="NCBI Taxonomy" id="2493646"/>
    <lineage>
        <taxon>Eukaryota</taxon>
        <taxon>Metazoa</taxon>
        <taxon>Spiralia</taxon>
        <taxon>Lophotrochozoa</taxon>
        <taxon>Mollusca</taxon>
        <taxon>Bivalvia</taxon>
        <taxon>Autobranchia</taxon>
        <taxon>Heteroconchia</taxon>
        <taxon>Palaeoheterodonta</taxon>
        <taxon>Unionida</taxon>
        <taxon>Unionoidea</taxon>
        <taxon>Unionidae</taxon>
        <taxon>Ambleminae</taxon>
        <taxon>Lampsilini</taxon>
        <taxon>Potamilus</taxon>
    </lineage>
</organism>
<dbReference type="InterPro" id="IPR031167">
    <property type="entry name" value="G_OBG"/>
</dbReference>
<keyword evidence="3" id="KW-0547">Nucleotide-binding</keyword>
<dbReference type="AlphaFoldDB" id="A0AAE0VLE5"/>
<name>A0AAE0VLE5_9BIVA</name>
<evidence type="ECO:0000313" key="8">
    <source>
        <dbReference type="Proteomes" id="UP001195483"/>
    </source>
</evidence>
<gene>
    <name evidence="7" type="ORF">CHS0354_024677</name>
</gene>
<evidence type="ECO:0000259" key="5">
    <source>
        <dbReference type="PROSITE" id="PS51710"/>
    </source>
</evidence>
<evidence type="ECO:0000256" key="3">
    <source>
        <dbReference type="ARBA" id="ARBA00022741"/>
    </source>
</evidence>
<dbReference type="GO" id="GO:0003924">
    <property type="term" value="F:GTPase activity"/>
    <property type="evidence" value="ECO:0007669"/>
    <property type="project" value="InterPro"/>
</dbReference>
<comment type="caution">
    <text evidence="7">The sequence shown here is derived from an EMBL/GenBank/DDBJ whole genome shotgun (WGS) entry which is preliminary data.</text>
</comment>
<comment type="similarity">
    <text evidence="1">Belongs to the TRAFAC class OBG-HflX-like GTPase superfamily. OBG GTPase family.</text>
</comment>
<dbReference type="PANTHER" id="PTHR11702:SF31">
    <property type="entry name" value="MITOCHONDRIAL RIBOSOME-ASSOCIATED GTPASE 2"/>
    <property type="match status" value="1"/>
</dbReference>
<dbReference type="PANTHER" id="PTHR11702">
    <property type="entry name" value="DEVELOPMENTALLY REGULATED GTP-BINDING PROTEIN-RELATED"/>
    <property type="match status" value="1"/>
</dbReference>
<dbReference type="Pfam" id="PF01926">
    <property type="entry name" value="MMR_HSR1"/>
    <property type="match status" value="1"/>
</dbReference>
<dbReference type="InterPro" id="IPR014100">
    <property type="entry name" value="GTP-bd_Obg/CgtA"/>
</dbReference>
<dbReference type="FunFam" id="2.70.210.12:FF:000001">
    <property type="entry name" value="GTPase Obg"/>
    <property type="match status" value="1"/>
</dbReference>
<evidence type="ECO:0008006" key="9">
    <source>
        <dbReference type="Google" id="ProtNLM"/>
    </source>
</evidence>
<keyword evidence="2" id="KW-0690">Ribosome biogenesis</keyword>
<dbReference type="GO" id="GO:0042254">
    <property type="term" value="P:ribosome biogenesis"/>
    <property type="evidence" value="ECO:0007669"/>
    <property type="project" value="UniProtKB-UniRule"/>
</dbReference>
<dbReference type="EMBL" id="JAEAOA010001462">
    <property type="protein sequence ID" value="KAK3581147.1"/>
    <property type="molecule type" value="Genomic_DNA"/>
</dbReference>
<dbReference type="PIRSF" id="PIRSF002401">
    <property type="entry name" value="GTP_bd_Obg/CgtA"/>
    <property type="match status" value="1"/>
</dbReference>
<dbReference type="PRINTS" id="PR00326">
    <property type="entry name" value="GTP1OBG"/>
</dbReference>
<reference evidence="7" key="2">
    <citation type="journal article" date="2021" name="Genome Biol. Evol.">
        <title>Developing a high-quality reference genome for a parasitic bivalve with doubly uniparental inheritance (Bivalvia: Unionida).</title>
        <authorList>
            <person name="Smith C.H."/>
        </authorList>
    </citation>
    <scope>NUCLEOTIDE SEQUENCE</scope>
    <source>
        <strain evidence="7">CHS0354</strain>
        <tissue evidence="7">Mantle</tissue>
    </source>
</reference>
<dbReference type="PROSITE" id="PS51710">
    <property type="entry name" value="G_OBG"/>
    <property type="match status" value="1"/>
</dbReference>
<dbReference type="InterPro" id="IPR036726">
    <property type="entry name" value="GTP1_OBG_dom_sf"/>
</dbReference>